<reference evidence="3" key="1">
    <citation type="submission" date="2020-10" db="EMBL/GenBank/DDBJ databases">
        <authorList>
            <person name="Gilroy R."/>
        </authorList>
    </citation>
    <scope>NUCLEOTIDE SEQUENCE</scope>
    <source>
        <strain evidence="3">G3-3990</strain>
    </source>
</reference>
<dbReference type="Pfam" id="PF04536">
    <property type="entry name" value="TPM_phosphatase"/>
    <property type="match status" value="1"/>
</dbReference>
<feature type="domain" description="TPM" evidence="2">
    <location>
        <begin position="21"/>
        <end position="144"/>
    </location>
</feature>
<evidence type="ECO:0000256" key="1">
    <source>
        <dbReference type="SAM" id="Phobius"/>
    </source>
</evidence>
<accession>A0A9D9HVS0</accession>
<organism evidence="3 4">
    <name type="scientific">Candidatus Gallipaludibacter merdavium</name>
    <dbReference type="NCBI Taxonomy" id="2840839"/>
    <lineage>
        <taxon>Bacteria</taxon>
        <taxon>Pseudomonadati</taxon>
        <taxon>Bacteroidota</taxon>
        <taxon>Bacteroidia</taxon>
        <taxon>Bacteroidales</taxon>
        <taxon>Candidatus Gallipaludibacter</taxon>
    </lineage>
</organism>
<sequence length="394" mass="44146">MAQPYTIQTVPNPKDINNGYVSNPDGILSKETVDKLNKELYALERKSEVEVAIIAIQSIGQADYTEFAYQLANYWGIGKANKSTGLLLLLVLDERAARIEVGNGLEGLLPDAVCERILQNYMFPAFKAGDYDSGFLAATQYITQRLTQESALEELLLDREYAPQRKGLNLLIAYLILAFLVLLVMDIVAYHLFNGRKKSPNNIQYQRVIPYIRICQITMCMFPLPMFLWYIYVKHQHKMLRLRPIKCPECGATMQLLNEQEEDRLLSASQQTEEKLHSVDYDVWECKSCLNHIILPYESMNTRYQTCPYCHTHSYGLYSDVVRVQATQFHPGKREKTYLCKHCGKTDISTYTIPQLPIVIAGSGNRGGFGGGGGFSGGSWGGGGFSGGGAGGNF</sequence>
<dbReference type="Proteomes" id="UP000823641">
    <property type="component" value="Unassembled WGS sequence"/>
</dbReference>
<gene>
    <name evidence="3" type="ORF">IAA73_11150</name>
</gene>
<dbReference type="InterPro" id="IPR007621">
    <property type="entry name" value="TPM_dom"/>
</dbReference>
<proteinExistence type="predicted"/>
<keyword evidence="1" id="KW-1133">Transmembrane helix</keyword>
<dbReference type="PANTHER" id="PTHR30373">
    <property type="entry name" value="UPF0603 PROTEIN YGCG"/>
    <property type="match status" value="1"/>
</dbReference>
<keyword evidence="1" id="KW-0812">Transmembrane</keyword>
<name>A0A9D9HVS0_9BACT</name>
<protein>
    <submittedName>
        <fullName evidence="3">TPM domain-containing protein</fullName>
    </submittedName>
</protein>
<dbReference type="AlphaFoldDB" id="A0A9D9HVS0"/>
<dbReference type="Gene3D" id="3.10.310.50">
    <property type="match status" value="1"/>
</dbReference>
<evidence type="ECO:0000313" key="3">
    <source>
        <dbReference type="EMBL" id="MBO8460868.1"/>
    </source>
</evidence>
<reference evidence="3" key="2">
    <citation type="journal article" date="2021" name="PeerJ">
        <title>Extensive microbial diversity within the chicken gut microbiome revealed by metagenomics and culture.</title>
        <authorList>
            <person name="Gilroy R."/>
            <person name="Ravi A."/>
            <person name="Getino M."/>
            <person name="Pursley I."/>
            <person name="Horton D.L."/>
            <person name="Alikhan N.F."/>
            <person name="Baker D."/>
            <person name="Gharbi K."/>
            <person name="Hall N."/>
            <person name="Watson M."/>
            <person name="Adriaenssens E.M."/>
            <person name="Foster-Nyarko E."/>
            <person name="Jarju S."/>
            <person name="Secka A."/>
            <person name="Antonio M."/>
            <person name="Oren A."/>
            <person name="Chaudhuri R.R."/>
            <person name="La Ragione R."/>
            <person name="Hildebrand F."/>
            <person name="Pallen M.J."/>
        </authorList>
    </citation>
    <scope>NUCLEOTIDE SEQUENCE</scope>
    <source>
        <strain evidence="3">G3-3990</strain>
    </source>
</reference>
<feature type="transmembrane region" description="Helical" evidence="1">
    <location>
        <begin position="211"/>
        <end position="233"/>
    </location>
</feature>
<comment type="caution">
    <text evidence="3">The sequence shown here is derived from an EMBL/GenBank/DDBJ whole genome shotgun (WGS) entry which is preliminary data.</text>
</comment>
<evidence type="ECO:0000259" key="2">
    <source>
        <dbReference type="Pfam" id="PF04536"/>
    </source>
</evidence>
<evidence type="ECO:0000313" key="4">
    <source>
        <dbReference type="Proteomes" id="UP000823641"/>
    </source>
</evidence>
<feature type="transmembrane region" description="Helical" evidence="1">
    <location>
        <begin position="168"/>
        <end position="191"/>
    </location>
</feature>
<dbReference type="PANTHER" id="PTHR30373:SF2">
    <property type="entry name" value="UPF0603 PROTEIN YGCG"/>
    <property type="match status" value="1"/>
</dbReference>
<keyword evidence="1" id="KW-0472">Membrane</keyword>
<dbReference type="EMBL" id="JADIMG010000101">
    <property type="protein sequence ID" value="MBO8460868.1"/>
    <property type="molecule type" value="Genomic_DNA"/>
</dbReference>